<comment type="caution">
    <text evidence="2">The sequence shown here is derived from an EMBL/GenBank/DDBJ whole genome shotgun (WGS) entry which is preliminary data.</text>
</comment>
<gene>
    <name evidence="2" type="ORF">QQX98_007764</name>
</gene>
<dbReference type="EMBL" id="JAZAVJ010000131">
    <property type="protein sequence ID" value="KAK7413387.1"/>
    <property type="molecule type" value="Genomic_DNA"/>
</dbReference>
<feature type="chain" id="PRO_5045830192" evidence="1">
    <location>
        <begin position="21"/>
        <end position="135"/>
    </location>
</feature>
<evidence type="ECO:0000256" key="1">
    <source>
        <dbReference type="SAM" id="SignalP"/>
    </source>
</evidence>
<sequence length="135" mass="14062">MHFTTIIATLAATLASTATALPAQNTQRDAGVAAANVLAVNNPISGSHSSTPVKIPFGKLTHFDLSITELQLKGVTVTVPGATAPDASKVTCQRYKDQYGVQPGSTAFTKGHDALISTNTVEFGWVLCYVNVDSA</sequence>
<organism evidence="2 3">
    <name type="scientific">Neonectria punicea</name>
    <dbReference type="NCBI Taxonomy" id="979145"/>
    <lineage>
        <taxon>Eukaryota</taxon>
        <taxon>Fungi</taxon>
        <taxon>Dikarya</taxon>
        <taxon>Ascomycota</taxon>
        <taxon>Pezizomycotina</taxon>
        <taxon>Sordariomycetes</taxon>
        <taxon>Hypocreomycetidae</taxon>
        <taxon>Hypocreales</taxon>
        <taxon>Nectriaceae</taxon>
        <taxon>Neonectria</taxon>
    </lineage>
</organism>
<protein>
    <submittedName>
        <fullName evidence="2">Uncharacterized protein</fullName>
    </submittedName>
</protein>
<evidence type="ECO:0000313" key="3">
    <source>
        <dbReference type="Proteomes" id="UP001498476"/>
    </source>
</evidence>
<dbReference type="Proteomes" id="UP001498476">
    <property type="component" value="Unassembled WGS sequence"/>
</dbReference>
<name>A0ABR1GXJ5_9HYPO</name>
<proteinExistence type="predicted"/>
<feature type="signal peptide" evidence="1">
    <location>
        <begin position="1"/>
        <end position="20"/>
    </location>
</feature>
<keyword evidence="3" id="KW-1185">Reference proteome</keyword>
<accession>A0ABR1GXJ5</accession>
<evidence type="ECO:0000313" key="2">
    <source>
        <dbReference type="EMBL" id="KAK7413387.1"/>
    </source>
</evidence>
<reference evidence="2 3" key="1">
    <citation type="journal article" date="2025" name="Microbiol. Resour. Announc.">
        <title>Draft genome sequences for Neonectria magnoliae and Neonectria punicea, canker pathogens of Liriodendron tulipifera and Acer saccharum in West Virginia.</title>
        <authorList>
            <person name="Petronek H.M."/>
            <person name="Kasson M.T."/>
            <person name="Metheny A.M."/>
            <person name="Stauder C.M."/>
            <person name="Lovett B."/>
            <person name="Lynch S.C."/>
            <person name="Garnas J.R."/>
            <person name="Kasson L.R."/>
            <person name="Stajich J.E."/>
        </authorList>
    </citation>
    <scope>NUCLEOTIDE SEQUENCE [LARGE SCALE GENOMIC DNA]</scope>
    <source>
        <strain evidence="2 3">NRRL 64653</strain>
    </source>
</reference>
<keyword evidence="1" id="KW-0732">Signal</keyword>